<dbReference type="Proteomes" id="UP000520814">
    <property type="component" value="Unassembled WGS sequence"/>
</dbReference>
<dbReference type="RefSeq" id="WP_184196560.1">
    <property type="nucleotide sequence ID" value="NZ_JACHGW010000002.1"/>
</dbReference>
<organism evidence="2 3">
    <name type="scientific">Armatimonas rosea</name>
    <dbReference type="NCBI Taxonomy" id="685828"/>
    <lineage>
        <taxon>Bacteria</taxon>
        <taxon>Bacillati</taxon>
        <taxon>Armatimonadota</taxon>
        <taxon>Armatimonadia</taxon>
        <taxon>Armatimonadales</taxon>
        <taxon>Armatimonadaceae</taxon>
        <taxon>Armatimonas</taxon>
    </lineage>
</organism>
<accession>A0A7W9SQA9</accession>
<dbReference type="Gene3D" id="3.30.379.10">
    <property type="entry name" value="Chitobiase/beta-hexosaminidase domain 2-like"/>
    <property type="match status" value="1"/>
</dbReference>
<dbReference type="PANTHER" id="PTHR47406">
    <property type="entry name" value="COAGULATION FACTOR 5/8 TYPE, C-TERMINAL"/>
    <property type="match status" value="1"/>
</dbReference>
<dbReference type="GO" id="GO:0005975">
    <property type="term" value="P:carbohydrate metabolic process"/>
    <property type="evidence" value="ECO:0007669"/>
    <property type="project" value="UniProtKB-ARBA"/>
</dbReference>
<dbReference type="AlphaFoldDB" id="A0A7W9SQA9"/>
<evidence type="ECO:0000313" key="3">
    <source>
        <dbReference type="Proteomes" id="UP000520814"/>
    </source>
</evidence>
<sequence length="734" mass="82769">MQKAMTLARGGRAEYVIFREAQAAPTELYAVEELVRWLTAASGATFRVQVGGKVPSKALVVASDPHYADEEFVHQRKGEQLWLTGGQGRGVLYAVYKFLQDEVGVRWWTPWATDVPKTPTLTVVGKSRREKPAFESRNPFWYPAFNPDWAARNFSNAQDAHLDTRHGGAVTYSGPSFVHTFYPFVSPEQHFATHPEWFSEVNGKRTVDRAQLCTTNPELREFLVAQVRAQLKRQPEARILSISQNDWYKPCTCPSCKAIDDAEGSYAGTMLALVNFIAERLEKEFPQVAFDTLAYQYTRKAPKTLTPRPNVIVRLCSIECNFRQPLESPANKSFADDIRAWSQKSQRLYIWDYTTNFGHYGLPHPNWYTLGPNVRFFHQHGVRGLFEQGAYQSNGGELAELRAWVLAQLLWNPYQDDKKLIAEFVEGYYGKAAAPSILAYLTEMYAEASGVNLTCFSAPNGSHLSLKNLRRWEQLWRNAENDTARSEPAKLWRVRQGGNAVRYAILVSWARLKKEHAPMRSGWPFGERAELAQKWLDVATSTKDAPQGWRPMTHVNEGGLTPQAFAERFLATERPDPTPLPADLPKFGETISLQEGLVSLFERGNLSDIKPDPLASNGKAVWMPGIHHEWAYQLRLEAASERLFSGKWTAWIVVRVETGPSTLLDEVAVTAGVYDAGERASKAEVRIKASQIKKGYVTVKLGTISPNAEQYVWAAPAVEAHIGSVWIDRVLFTR</sequence>
<dbReference type="InterPro" id="IPR032287">
    <property type="entry name" value="DUF4838"/>
</dbReference>
<dbReference type="Pfam" id="PF16126">
    <property type="entry name" value="DUF4838"/>
    <property type="match status" value="1"/>
</dbReference>
<dbReference type="PANTHER" id="PTHR47406:SF2">
    <property type="entry name" value="ALPHA GLUCURONIDASE N-TERMINAL DOMAIN-CONTAINING PROTEIN"/>
    <property type="match status" value="1"/>
</dbReference>
<dbReference type="GO" id="GO:0016787">
    <property type="term" value="F:hydrolase activity"/>
    <property type="evidence" value="ECO:0007669"/>
    <property type="project" value="UniProtKB-KW"/>
</dbReference>
<keyword evidence="1" id="KW-0378">Hydrolase</keyword>
<dbReference type="EMBL" id="JACHGW010000002">
    <property type="protein sequence ID" value="MBB6050855.1"/>
    <property type="molecule type" value="Genomic_DNA"/>
</dbReference>
<evidence type="ECO:0000256" key="1">
    <source>
        <dbReference type="ARBA" id="ARBA00022801"/>
    </source>
</evidence>
<dbReference type="InterPro" id="IPR029018">
    <property type="entry name" value="Hex-like_dom2"/>
</dbReference>
<protein>
    <recommendedName>
        <fullName evidence="4">DUF4838 domain-containing protein</fullName>
    </recommendedName>
</protein>
<gene>
    <name evidence="2" type="ORF">HNQ39_002646</name>
</gene>
<reference evidence="2 3" key="1">
    <citation type="submission" date="2020-08" db="EMBL/GenBank/DDBJ databases">
        <title>Genomic Encyclopedia of Type Strains, Phase IV (KMG-IV): sequencing the most valuable type-strain genomes for metagenomic binning, comparative biology and taxonomic classification.</title>
        <authorList>
            <person name="Goeker M."/>
        </authorList>
    </citation>
    <scope>NUCLEOTIDE SEQUENCE [LARGE SCALE GENOMIC DNA]</scope>
    <source>
        <strain evidence="2 3">DSM 23562</strain>
    </source>
</reference>
<proteinExistence type="predicted"/>
<evidence type="ECO:0000313" key="2">
    <source>
        <dbReference type="EMBL" id="MBB6050855.1"/>
    </source>
</evidence>
<comment type="caution">
    <text evidence="2">The sequence shown here is derived from an EMBL/GenBank/DDBJ whole genome shotgun (WGS) entry which is preliminary data.</text>
</comment>
<evidence type="ECO:0008006" key="4">
    <source>
        <dbReference type="Google" id="ProtNLM"/>
    </source>
</evidence>
<keyword evidence="3" id="KW-1185">Reference proteome</keyword>
<name>A0A7W9SQA9_ARMRO</name>